<dbReference type="KEGG" id="dal:Dalk_4944"/>
<gene>
    <name evidence="1" type="ordered locus">Dalk_4944</name>
</gene>
<organism evidence="1 2">
    <name type="scientific">Desulfatibacillum aliphaticivorans</name>
    <dbReference type="NCBI Taxonomy" id="218208"/>
    <lineage>
        <taxon>Bacteria</taxon>
        <taxon>Pseudomonadati</taxon>
        <taxon>Thermodesulfobacteriota</taxon>
        <taxon>Desulfobacteria</taxon>
        <taxon>Desulfobacterales</taxon>
        <taxon>Desulfatibacillaceae</taxon>
        <taxon>Desulfatibacillum</taxon>
    </lineage>
</organism>
<dbReference type="EMBL" id="CP001322">
    <property type="protein sequence ID" value="ACL06616.1"/>
    <property type="molecule type" value="Genomic_DNA"/>
</dbReference>
<accession>B8FDI5</accession>
<dbReference type="AlphaFoldDB" id="B8FDI5"/>
<dbReference type="RefSeq" id="WP_015949653.1">
    <property type="nucleotide sequence ID" value="NC_011768.1"/>
</dbReference>
<reference evidence="1 2" key="1">
    <citation type="journal article" date="2012" name="Environ. Microbiol.">
        <title>The genome sequence of Desulfatibacillum alkenivorans AK-01: a blueprint for anaerobic alkane oxidation.</title>
        <authorList>
            <person name="Callaghan A.V."/>
            <person name="Morris B.E."/>
            <person name="Pereira I.A."/>
            <person name="McInerney M.J."/>
            <person name="Austin R.N."/>
            <person name="Groves J.T."/>
            <person name="Kukor J.J."/>
            <person name="Suflita J.M."/>
            <person name="Young L.Y."/>
            <person name="Zylstra G.J."/>
            <person name="Wawrik B."/>
        </authorList>
    </citation>
    <scope>NUCLEOTIDE SEQUENCE [LARGE SCALE GENOMIC DNA]</scope>
    <source>
        <strain evidence="1 2">AK-01</strain>
    </source>
</reference>
<dbReference type="HOGENOM" id="CLU_1575907_0_0_7"/>
<protein>
    <submittedName>
        <fullName evidence="1">Uncharacterized protein</fullName>
    </submittedName>
</protein>
<evidence type="ECO:0000313" key="2">
    <source>
        <dbReference type="Proteomes" id="UP000000739"/>
    </source>
</evidence>
<evidence type="ECO:0000313" key="1">
    <source>
        <dbReference type="EMBL" id="ACL06616.1"/>
    </source>
</evidence>
<keyword evidence="2" id="KW-1185">Reference proteome</keyword>
<proteinExistence type="predicted"/>
<name>B8FDI5_DESAL</name>
<dbReference type="Proteomes" id="UP000000739">
    <property type="component" value="Chromosome"/>
</dbReference>
<sequence length="169" mass="18914">MDLKNQLSMAMTQIEMQNRLLNYEKERREDERIQFKLLVSLLSESIKKPAPTPPPIYIKNKPVNTASSHSCSHIHLDVDLETIGQAMAESPENMDKVIAALQEEIGRFKEEMSEDNKKSTRTILSMMRRESADGVTGLLARLDNILCSSVGSAVWQGSCFLAAKAMGLM</sequence>